<dbReference type="AlphaFoldDB" id="A0A1Q2LJE0"/>
<protein>
    <submittedName>
        <fullName evidence="1">Uncharacterized protein</fullName>
    </submittedName>
</protein>
<name>A0A1Q2LJE0_9HELI</name>
<evidence type="ECO:0000313" key="2">
    <source>
        <dbReference type="Proteomes" id="UP000188298"/>
    </source>
</evidence>
<reference evidence="1 2" key="1">
    <citation type="submission" date="2017-02" db="EMBL/GenBank/DDBJ databases">
        <title>Whole genome sequencing of Helicobacter bilis strain AAQJH.</title>
        <authorList>
            <person name="Conlan S."/>
            <person name="Thomas P.J."/>
            <person name="Mullikin J."/>
            <person name="Palmore T.N."/>
            <person name="Frank K.M."/>
            <person name="Segre J.A."/>
        </authorList>
    </citation>
    <scope>NUCLEOTIDE SEQUENCE [LARGE SCALE GENOMIC DNA]</scope>
    <source>
        <strain evidence="1 2">AAQJH</strain>
    </source>
</reference>
<organism evidence="1 2">
    <name type="scientific">Helicobacter bilis</name>
    <dbReference type="NCBI Taxonomy" id="37372"/>
    <lineage>
        <taxon>Bacteria</taxon>
        <taxon>Pseudomonadati</taxon>
        <taxon>Campylobacterota</taxon>
        <taxon>Epsilonproteobacteria</taxon>
        <taxon>Campylobacterales</taxon>
        <taxon>Helicobacteraceae</taxon>
        <taxon>Helicobacter</taxon>
    </lineage>
</organism>
<dbReference type="KEGG" id="hbl:XJ32_10950"/>
<dbReference type="EMBL" id="CP019645">
    <property type="protein sequence ID" value="AQQ60509.1"/>
    <property type="molecule type" value="Genomic_DNA"/>
</dbReference>
<evidence type="ECO:0000313" key="1">
    <source>
        <dbReference type="EMBL" id="AQQ60509.1"/>
    </source>
</evidence>
<dbReference type="Proteomes" id="UP000188298">
    <property type="component" value="Chromosome"/>
</dbReference>
<sequence length="76" mass="8826">MSCKEISTYCSPSSNIILYDIKKQCFTIKREENITFNVNVCKLYNDLQNILATLIKTLRVADLLIKIKTLKIENKQ</sequence>
<gene>
    <name evidence="1" type="ORF">XJ32_10950</name>
</gene>
<proteinExistence type="predicted"/>
<accession>A0A1Q2LJE0</accession>